<dbReference type="Gene3D" id="3.30.70.920">
    <property type="match status" value="1"/>
</dbReference>
<gene>
    <name evidence="5" type="ORF">E8P82_12270</name>
</gene>
<keyword evidence="3" id="KW-0804">Transcription</keyword>
<name>A0A4S5E2F3_9MICC</name>
<dbReference type="PRINTS" id="PR00033">
    <property type="entry name" value="HTHASNC"/>
</dbReference>
<evidence type="ECO:0000256" key="3">
    <source>
        <dbReference type="ARBA" id="ARBA00023163"/>
    </source>
</evidence>
<evidence type="ECO:0000256" key="2">
    <source>
        <dbReference type="ARBA" id="ARBA00023125"/>
    </source>
</evidence>
<organism evidence="5 6">
    <name type="scientific">Arthrobacter echini</name>
    <dbReference type="NCBI Taxonomy" id="1529066"/>
    <lineage>
        <taxon>Bacteria</taxon>
        <taxon>Bacillati</taxon>
        <taxon>Actinomycetota</taxon>
        <taxon>Actinomycetes</taxon>
        <taxon>Micrococcales</taxon>
        <taxon>Micrococcaceae</taxon>
        <taxon>Arthrobacter</taxon>
    </lineage>
</organism>
<dbReference type="InterPro" id="IPR036390">
    <property type="entry name" value="WH_DNA-bd_sf"/>
</dbReference>
<dbReference type="InterPro" id="IPR011008">
    <property type="entry name" value="Dimeric_a/b-barrel"/>
</dbReference>
<dbReference type="GO" id="GO:0005829">
    <property type="term" value="C:cytosol"/>
    <property type="evidence" value="ECO:0007669"/>
    <property type="project" value="TreeGrafter"/>
</dbReference>
<reference evidence="5 6" key="1">
    <citation type="submission" date="2019-04" db="EMBL/GenBank/DDBJ databases">
        <authorList>
            <person name="Liu Q."/>
            <person name="Xin Y.-H."/>
        </authorList>
    </citation>
    <scope>NUCLEOTIDE SEQUENCE [LARGE SCALE GENOMIC DNA]</scope>
    <source>
        <strain evidence="5 6">AM23</strain>
    </source>
</reference>
<evidence type="ECO:0000256" key="1">
    <source>
        <dbReference type="ARBA" id="ARBA00023015"/>
    </source>
</evidence>
<dbReference type="SMART" id="SM00344">
    <property type="entry name" value="HTH_ASNC"/>
    <property type="match status" value="1"/>
</dbReference>
<dbReference type="GO" id="GO:0043565">
    <property type="term" value="F:sequence-specific DNA binding"/>
    <property type="evidence" value="ECO:0007669"/>
    <property type="project" value="InterPro"/>
</dbReference>
<dbReference type="AlphaFoldDB" id="A0A4S5E2F3"/>
<sequence>MSLMSKLDNLDLRLLLELVRDPRAQVSELSELLGVARNTAQSRIRRLLRAGTVRHGGREIDLEALGYDVIAFLTIEVVHRELDGVIAGLRTLSQVLEVHEISGRGDVWCRVTATDTHNLQAALRSVLRIKGVIRTETVLALHEHIPYRTEPLLERLAQKPADTPRSTDHS</sequence>
<dbReference type="EMBL" id="SSWH01000011">
    <property type="protein sequence ID" value="THJ65513.1"/>
    <property type="molecule type" value="Genomic_DNA"/>
</dbReference>
<dbReference type="SUPFAM" id="SSF46785">
    <property type="entry name" value="Winged helix' DNA-binding domain"/>
    <property type="match status" value="1"/>
</dbReference>
<protein>
    <submittedName>
        <fullName evidence="5">Lrp/AsnC family transcriptional regulator</fullName>
    </submittedName>
</protein>
<dbReference type="InterPro" id="IPR036388">
    <property type="entry name" value="WH-like_DNA-bd_sf"/>
</dbReference>
<dbReference type="PANTHER" id="PTHR30154:SF34">
    <property type="entry name" value="TRANSCRIPTIONAL REGULATOR AZLB"/>
    <property type="match status" value="1"/>
</dbReference>
<dbReference type="Pfam" id="PF01037">
    <property type="entry name" value="AsnC_trans_reg"/>
    <property type="match status" value="1"/>
</dbReference>
<comment type="caution">
    <text evidence="5">The sequence shown here is derived from an EMBL/GenBank/DDBJ whole genome shotgun (WGS) entry which is preliminary data.</text>
</comment>
<keyword evidence="1" id="KW-0805">Transcription regulation</keyword>
<keyword evidence="2" id="KW-0238">DNA-binding</keyword>
<dbReference type="Proteomes" id="UP000305233">
    <property type="component" value="Unassembled WGS sequence"/>
</dbReference>
<evidence type="ECO:0000313" key="5">
    <source>
        <dbReference type="EMBL" id="THJ65513.1"/>
    </source>
</evidence>
<feature type="domain" description="HTH asnC-type" evidence="4">
    <location>
        <begin position="7"/>
        <end position="68"/>
    </location>
</feature>
<keyword evidence="6" id="KW-1185">Reference proteome</keyword>
<evidence type="ECO:0000259" key="4">
    <source>
        <dbReference type="PROSITE" id="PS50956"/>
    </source>
</evidence>
<dbReference type="Gene3D" id="1.10.10.10">
    <property type="entry name" value="Winged helix-like DNA-binding domain superfamily/Winged helix DNA-binding domain"/>
    <property type="match status" value="1"/>
</dbReference>
<dbReference type="Pfam" id="PF13404">
    <property type="entry name" value="HTH_AsnC-type"/>
    <property type="match status" value="1"/>
</dbReference>
<dbReference type="InterPro" id="IPR019888">
    <property type="entry name" value="Tscrpt_reg_AsnC-like"/>
</dbReference>
<accession>A0A4S5E2F3</accession>
<dbReference type="OrthoDB" id="9809462at2"/>
<dbReference type="PROSITE" id="PS50956">
    <property type="entry name" value="HTH_ASNC_2"/>
    <property type="match status" value="1"/>
</dbReference>
<dbReference type="GO" id="GO:0043200">
    <property type="term" value="P:response to amino acid"/>
    <property type="evidence" value="ECO:0007669"/>
    <property type="project" value="TreeGrafter"/>
</dbReference>
<dbReference type="InterPro" id="IPR019887">
    <property type="entry name" value="Tscrpt_reg_AsnC/Lrp_C"/>
</dbReference>
<evidence type="ECO:0000313" key="6">
    <source>
        <dbReference type="Proteomes" id="UP000305233"/>
    </source>
</evidence>
<proteinExistence type="predicted"/>
<dbReference type="SUPFAM" id="SSF54909">
    <property type="entry name" value="Dimeric alpha+beta barrel"/>
    <property type="match status" value="1"/>
</dbReference>
<dbReference type="InterPro" id="IPR000485">
    <property type="entry name" value="AsnC-type_HTH_dom"/>
</dbReference>
<dbReference type="PANTHER" id="PTHR30154">
    <property type="entry name" value="LEUCINE-RESPONSIVE REGULATORY PROTEIN"/>
    <property type="match status" value="1"/>
</dbReference>